<dbReference type="InParanoid" id="C5LHI3"/>
<protein>
    <submittedName>
        <fullName evidence="2">Uncharacterized protein</fullName>
    </submittedName>
</protein>
<feature type="transmembrane region" description="Helical" evidence="1">
    <location>
        <begin position="98"/>
        <end position="115"/>
    </location>
</feature>
<name>C5LHI3_PERM5</name>
<dbReference type="AlphaFoldDB" id="C5LHI3"/>
<feature type="transmembrane region" description="Helical" evidence="1">
    <location>
        <begin position="121"/>
        <end position="144"/>
    </location>
</feature>
<reference evidence="2 3" key="1">
    <citation type="submission" date="2008-07" db="EMBL/GenBank/DDBJ databases">
        <authorList>
            <person name="El-Sayed N."/>
            <person name="Caler E."/>
            <person name="Inman J."/>
            <person name="Amedeo P."/>
            <person name="Hass B."/>
            <person name="Wortman J."/>
        </authorList>
    </citation>
    <scope>NUCLEOTIDE SEQUENCE [LARGE SCALE GENOMIC DNA]</scope>
    <source>
        <strain evidence="3">ATCC 50983 / TXsc</strain>
    </source>
</reference>
<sequence>HSRREVRPIRNASGYCNPLDLQEGVPLCRRQLLVVHRNDGSHETQLIDYDHADAYFFDGRDEKLQYWVEDYFYSRLSPNASLLIDENSDGAHKGGVDVLKILIVAVIVAAPHYMISNFNVACAASVLVMVLASNTPGAVIGILLIASKRARAVSRLLSTSSSYLAVALSSLMVFGNNTACLLCLTGTCSTGA</sequence>
<keyword evidence="1" id="KW-1133">Transmembrane helix</keyword>
<dbReference type="OrthoDB" id="10323682at2759"/>
<accession>C5LHI3</accession>
<organism evidence="3">
    <name type="scientific">Perkinsus marinus (strain ATCC 50983 / TXsc)</name>
    <dbReference type="NCBI Taxonomy" id="423536"/>
    <lineage>
        <taxon>Eukaryota</taxon>
        <taxon>Sar</taxon>
        <taxon>Alveolata</taxon>
        <taxon>Perkinsozoa</taxon>
        <taxon>Perkinsea</taxon>
        <taxon>Perkinsida</taxon>
        <taxon>Perkinsidae</taxon>
        <taxon>Perkinsus</taxon>
    </lineage>
</organism>
<evidence type="ECO:0000313" key="3">
    <source>
        <dbReference type="Proteomes" id="UP000007800"/>
    </source>
</evidence>
<dbReference type="Proteomes" id="UP000007800">
    <property type="component" value="Unassembled WGS sequence"/>
</dbReference>
<keyword evidence="1" id="KW-0812">Transmembrane</keyword>
<evidence type="ECO:0000313" key="2">
    <source>
        <dbReference type="EMBL" id="EER03810.1"/>
    </source>
</evidence>
<keyword evidence="3" id="KW-1185">Reference proteome</keyword>
<dbReference type="RefSeq" id="XP_002771994.1">
    <property type="nucleotide sequence ID" value="XM_002771948.1"/>
</dbReference>
<dbReference type="EMBL" id="GG682047">
    <property type="protein sequence ID" value="EER03810.1"/>
    <property type="molecule type" value="Genomic_DNA"/>
</dbReference>
<feature type="non-terminal residue" evidence="2">
    <location>
        <position position="1"/>
    </location>
</feature>
<evidence type="ECO:0000256" key="1">
    <source>
        <dbReference type="SAM" id="Phobius"/>
    </source>
</evidence>
<proteinExistence type="predicted"/>
<gene>
    <name evidence="2" type="ORF">Pmar_PMAR003960</name>
</gene>
<dbReference type="GeneID" id="9044231"/>
<keyword evidence="1" id="KW-0472">Membrane</keyword>